<accession>A0A9N8ZMK2</accession>
<keyword evidence="3" id="KW-1185">Reference proteome</keyword>
<protein>
    <submittedName>
        <fullName evidence="2">7959_t:CDS:1</fullName>
    </submittedName>
</protein>
<reference evidence="2" key="1">
    <citation type="submission" date="2021-06" db="EMBL/GenBank/DDBJ databases">
        <authorList>
            <person name="Kallberg Y."/>
            <person name="Tangrot J."/>
            <person name="Rosling A."/>
        </authorList>
    </citation>
    <scope>NUCLEOTIDE SEQUENCE</scope>
    <source>
        <strain evidence="2">CL551</strain>
    </source>
</reference>
<dbReference type="Proteomes" id="UP000789342">
    <property type="component" value="Unassembled WGS sequence"/>
</dbReference>
<proteinExistence type="predicted"/>
<dbReference type="OrthoDB" id="2370796at2759"/>
<organism evidence="2 3">
    <name type="scientific">Acaulospora morrowiae</name>
    <dbReference type="NCBI Taxonomy" id="94023"/>
    <lineage>
        <taxon>Eukaryota</taxon>
        <taxon>Fungi</taxon>
        <taxon>Fungi incertae sedis</taxon>
        <taxon>Mucoromycota</taxon>
        <taxon>Glomeromycotina</taxon>
        <taxon>Glomeromycetes</taxon>
        <taxon>Diversisporales</taxon>
        <taxon>Acaulosporaceae</taxon>
        <taxon>Acaulospora</taxon>
    </lineage>
</organism>
<comment type="caution">
    <text evidence="2">The sequence shown here is derived from an EMBL/GenBank/DDBJ whole genome shotgun (WGS) entry which is preliminary data.</text>
</comment>
<sequence>MSLKRILFITLLALSLLVFSIHASPIRRAEVGKKVSITLDKLGGTITFEQTSAENVTVSGQITKGLTVDDPTVYAIAIGYLYKTFEQLGIVIDLPGTKPFSGTAPGNVDVLVDQELDIIQILDGGKLA</sequence>
<gene>
    <name evidence="2" type="ORF">AMORRO_LOCUS3247</name>
</gene>
<dbReference type="AlphaFoldDB" id="A0A9N8ZMK2"/>
<feature type="chain" id="PRO_5040376221" evidence="1">
    <location>
        <begin position="24"/>
        <end position="128"/>
    </location>
</feature>
<feature type="signal peptide" evidence="1">
    <location>
        <begin position="1"/>
        <end position="23"/>
    </location>
</feature>
<name>A0A9N8ZMK2_9GLOM</name>
<keyword evidence="1" id="KW-0732">Signal</keyword>
<evidence type="ECO:0000313" key="2">
    <source>
        <dbReference type="EMBL" id="CAG8500912.1"/>
    </source>
</evidence>
<evidence type="ECO:0000256" key="1">
    <source>
        <dbReference type="SAM" id="SignalP"/>
    </source>
</evidence>
<evidence type="ECO:0000313" key="3">
    <source>
        <dbReference type="Proteomes" id="UP000789342"/>
    </source>
</evidence>
<dbReference type="EMBL" id="CAJVPV010001550">
    <property type="protein sequence ID" value="CAG8500912.1"/>
    <property type="molecule type" value="Genomic_DNA"/>
</dbReference>